<feature type="non-terminal residue" evidence="1">
    <location>
        <position position="1"/>
    </location>
</feature>
<organism evidence="1">
    <name type="scientific">marine metagenome</name>
    <dbReference type="NCBI Taxonomy" id="408172"/>
    <lineage>
        <taxon>unclassified sequences</taxon>
        <taxon>metagenomes</taxon>
        <taxon>ecological metagenomes</taxon>
    </lineage>
</organism>
<dbReference type="Gene3D" id="3.30.565.10">
    <property type="entry name" value="Histidine kinase-like ATPase, C-terminal domain"/>
    <property type="match status" value="1"/>
</dbReference>
<dbReference type="SUPFAM" id="SSF55874">
    <property type="entry name" value="ATPase domain of HSP90 chaperone/DNA topoisomerase II/histidine kinase"/>
    <property type="match status" value="1"/>
</dbReference>
<accession>A0A383B9L2</accession>
<evidence type="ECO:0008006" key="2">
    <source>
        <dbReference type="Google" id="ProtNLM"/>
    </source>
</evidence>
<dbReference type="AlphaFoldDB" id="A0A383B9L2"/>
<feature type="non-terminal residue" evidence="1">
    <location>
        <position position="247"/>
    </location>
</feature>
<reference evidence="1" key="1">
    <citation type="submission" date="2018-05" db="EMBL/GenBank/DDBJ databases">
        <authorList>
            <person name="Lanie J.A."/>
            <person name="Ng W.-L."/>
            <person name="Kazmierczak K.M."/>
            <person name="Andrzejewski T.M."/>
            <person name="Davidsen T.M."/>
            <person name="Wayne K.J."/>
            <person name="Tettelin H."/>
            <person name="Glass J.I."/>
            <person name="Rusch D."/>
            <person name="Podicherti R."/>
            <person name="Tsui H.-C.T."/>
            <person name="Winkler M.E."/>
        </authorList>
    </citation>
    <scope>NUCLEOTIDE SEQUENCE</scope>
</reference>
<dbReference type="Pfam" id="PF13589">
    <property type="entry name" value="HATPase_c_3"/>
    <property type="match status" value="1"/>
</dbReference>
<proteinExistence type="predicted"/>
<protein>
    <recommendedName>
        <fullName evidence="2">Histidine kinase/HSP90-like ATPase domain-containing protein</fullName>
    </recommendedName>
</protein>
<dbReference type="EMBL" id="UINC01198244">
    <property type="protein sequence ID" value="SVE16118.1"/>
    <property type="molecule type" value="Genomic_DNA"/>
</dbReference>
<evidence type="ECO:0000313" key="1">
    <source>
        <dbReference type="EMBL" id="SVE16118.1"/>
    </source>
</evidence>
<dbReference type="InterPro" id="IPR036890">
    <property type="entry name" value="HATPase_C_sf"/>
</dbReference>
<sequence>PLTIYREYLQNSADSIDEALNDGLLENEDEGRVDIKVDSINRKVTIRDNGVGISKKDFEKRMTAFGASNKRDTSARGFRGVGRLAGIAYCRELIFRTKSKGETEAHQISWDCQILKSILLDPNYKGDLSDVVKDAVSISSIEADKFPEHFFEVELRFIVKHKKDNLLNPDIIEHYIAQIAPVPFSPTFSYAEKITKYLKDHVPMANLNVYIDDRVSPVYRLHRDQFKFSETIQDSFKGELECFTIPN</sequence>
<name>A0A383B9L2_9ZZZZ</name>
<gene>
    <name evidence="1" type="ORF">METZ01_LOCUS468972</name>
</gene>